<gene>
    <name evidence="2" type="ORF">E6W39_03280</name>
</gene>
<accession>A0A540VXH0</accession>
<sequence>MTYVSDEIAGRPAGRRRARRLTPAGLPAQVHPSGATVSRSPLDPLADPVRAQRLAAETAERHGLDPDQPLGLGRPVLLATS</sequence>
<evidence type="ECO:0000313" key="2">
    <source>
        <dbReference type="EMBL" id="TQF01441.1"/>
    </source>
</evidence>
<reference evidence="2 3" key="1">
    <citation type="submission" date="2019-06" db="EMBL/GenBank/DDBJ databases">
        <title>Description of Kitasatospora acidophila sp. nov. isolated from pine grove soil, and reclassification of Streptomyces novaecaesareae to Kitasatospora novaeceasareae comb. nov.</title>
        <authorList>
            <person name="Kim M.J."/>
        </authorList>
    </citation>
    <scope>NUCLEOTIDE SEQUENCE [LARGE SCALE GENOMIC DNA]</scope>
    <source>
        <strain evidence="2 3">MMS16-CNU292</strain>
    </source>
</reference>
<dbReference type="Proteomes" id="UP000319103">
    <property type="component" value="Unassembled WGS sequence"/>
</dbReference>
<dbReference type="AlphaFoldDB" id="A0A540VXH0"/>
<evidence type="ECO:0000256" key="1">
    <source>
        <dbReference type="SAM" id="MobiDB-lite"/>
    </source>
</evidence>
<comment type="caution">
    <text evidence="2">The sequence shown here is derived from an EMBL/GenBank/DDBJ whole genome shotgun (WGS) entry which is preliminary data.</text>
</comment>
<proteinExistence type="predicted"/>
<dbReference type="RefSeq" id="WP_141632173.1">
    <property type="nucleotide sequence ID" value="NZ_VIGB01000003.1"/>
</dbReference>
<feature type="region of interest" description="Disordered" evidence="1">
    <location>
        <begin position="1"/>
        <end position="81"/>
    </location>
</feature>
<evidence type="ECO:0000313" key="3">
    <source>
        <dbReference type="Proteomes" id="UP000319103"/>
    </source>
</evidence>
<keyword evidence="3" id="KW-1185">Reference proteome</keyword>
<dbReference type="EMBL" id="VIGB01000003">
    <property type="protein sequence ID" value="TQF01441.1"/>
    <property type="molecule type" value="Genomic_DNA"/>
</dbReference>
<protein>
    <submittedName>
        <fullName evidence="2">Uncharacterized protein</fullName>
    </submittedName>
</protein>
<organism evidence="2 3">
    <name type="scientific">Kitasatospora acidiphila</name>
    <dbReference type="NCBI Taxonomy" id="2567942"/>
    <lineage>
        <taxon>Bacteria</taxon>
        <taxon>Bacillati</taxon>
        <taxon>Actinomycetota</taxon>
        <taxon>Actinomycetes</taxon>
        <taxon>Kitasatosporales</taxon>
        <taxon>Streptomycetaceae</taxon>
        <taxon>Kitasatospora</taxon>
    </lineage>
</organism>
<name>A0A540VXH0_9ACTN</name>